<evidence type="ECO:0000256" key="2">
    <source>
        <dbReference type="SAM" id="Coils"/>
    </source>
</evidence>
<dbReference type="PANTHER" id="PTHR31088">
    <property type="entry name" value="MEMBRANE-ASSOCIATED PROTEIN VIPP1, CHLOROPLASTIC"/>
    <property type="match status" value="1"/>
</dbReference>
<keyword evidence="2" id="KW-0175">Coiled coil</keyword>
<sequence length="276" mass="29755">MAKKQSIWARIFGIGKANANAAIDALEDPKKMLDQTVRDYTNNIAEAEQAVAQTIGNLRMAEEDLAKAQNEVKEWGSKALAASNKAEEFAAAGDATNQQKFNQLATVAIQRQMAAEKKAGALASTVGTQSEVVDKLKAGLNTMQTKRQELVSKRDELVARARNAKTQNQMMDTIKALDINDPSSEISRFEQKIRQDEAKVRGAAELAASSLDSQFAQLEDLGAATEFDARLAAMKTANAPAAEILEEADGTAQLEASAPEMSEIEARLAAMKKNQA</sequence>
<feature type="coiled-coil region" evidence="2">
    <location>
        <begin position="140"/>
        <end position="167"/>
    </location>
</feature>
<dbReference type="InterPro" id="IPR007157">
    <property type="entry name" value="PspA_VIPP1"/>
</dbReference>
<protein>
    <submittedName>
        <fullName evidence="3">Phage shock protein A</fullName>
    </submittedName>
</protein>
<evidence type="ECO:0000313" key="4">
    <source>
        <dbReference type="Proteomes" id="UP000252167"/>
    </source>
</evidence>
<evidence type="ECO:0000256" key="1">
    <source>
        <dbReference type="ARBA" id="ARBA00043985"/>
    </source>
</evidence>
<evidence type="ECO:0000313" key="3">
    <source>
        <dbReference type="EMBL" id="RBM01779.1"/>
    </source>
</evidence>
<proteinExistence type="inferred from homology"/>
<comment type="similarity">
    <text evidence="1">Belongs to the PspA/Vipp/IM30 family.</text>
</comment>
<organism evidence="3 4">
    <name type="scientific">Glutamicibacter soli</name>
    <dbReference type="NCBI Taxonomy" id="453836"/>
    <lineage>
        <taxon>Bacteria</taxon>
        <taxon>Bacillati</taxon>
        <taxon>Actinomycetota</taxon>
        <taxon>Actinomycetes</taxon>
        <taxon>Micrococcales</taxon>
        <taxon>Micrococcaceae</taxon>
        <taxon>Glutamicibacter</taxon>
    </lineage>
</organism>
<dbReference type="RefSeq" id="WP_113607074.1">
    <property type="nucleotide sequence ID" value="NZ_POAF01000003.1"/>
</dbReference>
<dbReference type="PANTHER" id="PTHR31088:SF6">
    <property type="entry name" value="PHAGE SHOCK PROTEIN A"/>
    <property type="match status" value="1"/>
</dbReference>
<dbReference type="EMBL" id="POAF01000003">
    <property type="protein sequence ID" value="RBM01779.1"/>
    <property type="molecule type" value="Genomic_DNA"/>
</dbReference>
<feature type="coiled-coil region" evidence="2">
    <location>
        <begin position="30"/>
        <end position="78"/>
    </location>
</feature>
<reference evidence="3 4" key="1">
    <citation type="submission" date="2018-01" db="EMBL/GenBank/DDBJ databases">
        <title>Glutamicibacter soli strain NHPC-3 Whole genome sequence and assembly.</title>
        <authorList>
            <person name="Choudhury P."/>
            <person name="Gupta D."/>
            <person name="Sengupta K."/>
            <person name="Jawed A."/>
            <person name="Sultana N."/>
            <person name="Saha P."/>
        </authorList>
    </citation>
    <scope>NUCLEOTIDE SEQUENCE [LARGE SCALE GENOMIC DNA]</scope>
    <source>
        <strain evidence="3 4">NHPC-3</strain>
    </source>
</reference>
<gene>
    <name evidence="3" type="ORF">C1H84_08020</name>
</gene>
<dbReference type="Proteomes" id="UP000252167">
    <property type="component" value="Unassembled WGS sequence"/>
</dbReference>
<accession>A0A365YGV6</accession>
<dbReference type="Pfam" id="PF04012">
    <property type="entry name" value="PspA_IM30"/>
    <property type="match status" value="1"/>
</dbReference>
<comment type="caution">
    <text evidence="3">The sequence shown here is derived from an EMBL/GenBank/DDBJ whole genome shotgun (WGS) entry which is preliminary data.</text>
</comment>
<dbReference type="AlphaFoldDB" id="A0A365YGV6"/>
<name>A0A365YGV6_9MICC</name>
<keyword evidence="4" id="KW-1185">Reference proteome</keyword>